<feature type="region of interest" description="Disordered" evidence="1">
    <location>
        <begin position="400"/>
        <end position="431"/>
    </location>
</feature>
<organism evidence="3 4">
    <name type="scientific">Nyssa sinensis</name>
    <dbReference type="NCBI Taxonomy" id="561372"/>
    <lineage>
        <taxon>Eukaryota</taxon>
        <taxon>Viridiplantae</taxon>
        <taxon>Streptophyta</taxon>
        <taxon>Embryophyta</taxon>
        <taxon>Tracheophyta</taxon>
        <taxon>Spermatophyta</taxon>
        <taxon>Magnoliopsida</taxon>
        <taxon>eudicotyledons</taxon>
        <taxon>Gunneridae</taxon>
        <taxon>Pentapetalae</taxon>
        <taxon>asterids</taxon>
        <taxon>Cornales</taxon>
        <taxon>Nyssaceae</taxon>
        <taxon>Nyssa</taxon>
    </lineage>
</organism>
<protein>
    <recommendedName>
        <fullName evidence="2">Probable zinc-ribbon domain-containing protein</fullName>
    </recommendedName>
</protein>
<dbReference type="EMBL" id="CM018037">
    <property type="protein sequence ID" value="KAA8539709.1"/>
    <property type="molecule type" value="Genomic_DNA"/>
</dbReference>
<evidence type="ECO:0000313" key="3">
    <source>
        <dbReference type="EMBL" id="KAA8539709.1"/>
    </source>
</evidence>
<dbReference type="InterPro" id="IPR040244">
    <property type="entry name" value="EDR4-like"/>
</dbReference>
<feature type="compositionally biased region" description="Polar residues" evidence="1">
    <location>
        <begin position="328"/>
        <end position="345"/>
    </location>
</feature>
<gene>
    <name evidence="3" type="ORF">F0562_026401</name>
</gene>
<evidence type="ECO:0000313" key="4">
    <source>
        <dbReference type="Proteomes" id="UP000325577"/>
    </source>
</evidence>
<dbReference type="Proteomes" id="UP000325577">
    <property type="component" value="Linkage Group LG14"/>
</dbReference>
<feature type="domain" description="Probable zinc-ribbon" evidence="2">
    <location>
        <begin position="184"/>
        <end position="228"/>
    </location>
</feature>
<proteinExistence type="predicted"/>
<dbReference type="InterPro" id="IPR021480">
    <property type="entry name" value="Zinc_ribbon_12"/>
</dbReference>
<name>A0A5J5BAL8_9ASTE</name>
<reference evidence="3 4" key="1">
    <citation type="submission" date="2019-09" db="EMBL/GenBank/DDBJ databases">
        <title>A chromosome-level genome assembly of the Chinese tupelo Nyssa sinensis.</title>
        <authorList>
            <person name="Yang X."/>
            <person name="Kang M."/>
            <person name="Yang Y."/>
            <person name="Xiong H."/>
            <person name="Wang M."/>
            <person name="Zhang Z."/>
            <person name="Wang Z."/>
            <person name="Wu H."/>
            <person name="Ma T."/>
            <person name="Liu J."/>
            <person name="Xi Z."/>
        </authorList>
    </citation>
    <scope>NUCLEOTIDE SEQUENCE [LARGE SCALE GENOMIC DNA]</scope>
    <source>
        <strain evidence="3">J267</strain>
        <tissue evidence="3">Leaf</tissue>
    </source>
</reference>
<dbReference type="PANTHER" id="PTHR31105:SF38">
    <property type="entry name" value="PROTEIN ENHANCED DISEASE RESISTANCE 4"/>
    <property type="match status" value="1"/>
</dbReference>
<dbReference type="GO" id="GO:1900150">
    <property type="term" value="P:regulation of defense response to fungus"/>
    <property type="evidence" value="ECO:0007669"/>
    <property type="project" value="InterPro"/>
</dbReference>
<feature type="region of interest" description="Disordered" evidence="1">
    <location>
        <begin position="272"/>
        <end position="367"/>
    </location>
</feature>
<dbReference type="Pfam" id="PF11331">
    <property type="entry name" value="Zn_ribbon_12"/>
    <property type="match status" value="1"/>
</dbReference>
<dbReference type="PANTHER" id="PTHR31105">
    <property type="entry name" value="EXTRA-LARGE G-PROTEIN-LIKE"/>
    <property type="match status" value="1"/>
</dbReference>
<evidence type="ECO:0000259" key="2">
    <source>
        <dbReference type="Pfam" id="PF11331"/>
    </source>
</evidence>
<evidence type="ECO:0000256" key="1">
    <source>
        <dbReference type="SAM" id="MobiDB-lite"/>
    </source>
</evidence>
<feature type="compositionally biased region" description="Polar residues" evidence="1">
    <location>
        <begin position="400"/>
        <end position="415"/>
    </location>
</feature>
<dbReference type="OrthoDB" id="1930285at2759"/>
<dbReference type="AlphaFoldDB" id="A0A5J5BAL8"/>
<accession>A0A5J5BAL8</accession>
<sequence length="431" mass="49087">MELLRMIYELQDQLNRTHISKRKSNGRFPAGVARKEKQIPSYNDHVAPDTEIYHDLNYPRYTGRCSQGRSWSQPCAQMPFTGEATDNRHQVDYSCLHSYPQAWHCSAQLPSHVCCNKGQYTAHPGHKCYNCYCSGTSSPQHYKDSKFSLWSHDMKSDDQWHKDHDVTYLRERTHSVKRHFRPIAGGAPIIACYHCLELLQLPADFLLFRRTCHRLRCSACSKVLKFSLQNRIHIVPYTPVIIAPPPSEIDDHSDAISSRRLALKSRSNNFPHVDPMSRCSTEQEPSSLAPPFQILERNPNERKMSSSSSFEPMEERKKQPILKESQNKNKNPVETLGSAKSSLKTSKPEKVSEIEELPPETGSTLHRLMGYRSPSELINGSGVGTSSHYPEKVAVLRQEVSSNSGLIPARTQNQKSNREVAEENAETSFRK</sequence>
<keyword evidence="4" id="KW-1185">Reference proteome</keyword>